<sequence length="218" mass="24166">MIQTHIVKLRRQLSLLDAQPQQSNPISAIAQRERERERVVQWKVMVTEKGRGFSLSSSTPLEAAQWCENKAADLALGRREFGLVASKRFGDLVVFLKLREIMSRKVVGGRLSAGVCRRYDMAVETMIWSINRGGLLLIVLGAQPGCCSSQDIQSQITTVSLADSHGFYLREFQDNSGGTSSSNVDFDESSLFHQGAPWKQVSPFSTSKNISQGVIETD</sequence>
<dbReference type="OrthoDB" id="1934346at2759"/>
<evidence type="ECO:0000313" key="2">
    <source>
        <dbReference type="Proteomes" id="UP000631114"/>
    </source>
</evidence>
<protein>
    <submittedName>
        <fullName evidence="1">Uncharacterized protein</fullName>
    </submittedName>
</protein>
<comment type="caution">
    <text evidence="1">The sequence shown here is derived from an EMBL/GenBank/DDBJ whole genome shotgun (WGS) entry which is preliminary data.</text>
</comment>
<name>A0A835HIE6_9MAGN</name>
<accession>A0A835HIE6</accession>
<organism evidence="1 2">
    <name type="scientific">Coptis chinensis</name>
    <dbReference type="NCBI Taxonomy" id="261450"/>
    <lineage>
        <taxon>Eukaryota</taxon>
        <taxon>Viridiplantae</taxon>
        <taxon>Streptophyta</taxon>
        <taxon>Embryophyta</taxon>
        <taxon>Tracheophyta</taxon>
        <taxon>Spermatophyta</taxon>
        <taxon>Magnoliopsida</taxon>
        <taxon>Ranunculales</taxon>
        <taxon>Ranunculaceae</taxon>
        <taxon>Coptidoideae</taxon>
        <taxon>Coptis</taxon>
    </lineage>
</organism>
<dbReference type="EMBL" id="JADFTS010000006">
    <property type="protein sequence ID" value="KAF9599601.1"/>
    <property type="molecule type" value="Genomic_DNA"/>
</dbReference>
<dbReference type="AlphaFoldDB" id="A0A835HIE6"/>
<dbReference type="Proteomes" id="UP000631114">
    <property type="component" value="Unassembled WGS sequence"/>
</dbReference>
<evidence type="ECO:0000313" key="1">
    <source>
        <dbReference type="EMBL" id="KAF9599601.1"/>
    </source>
</evidence>
<reference evidence="1 2" key="1">
    <citation type="submission" date="2020-10" db="EMBL/GenBank/DDBJ databases">
        <title>The Coptis chinensis genome and diversification of protoberbering-type alkaloids.</title>
        <authorList>
            <person name="Wang B."/>
            <person name="Shu S."/>
            <person name="Song C."/>
            <person name="Liu Y."/>
        </authorList>
    </citation>
    <scope>NUCLEOTIDE SEQUENCE [LARGE SCALE GENOMIC DNA]</scope>
    <source>
        <strain evidence="1">HL-2020</strain>
        <tissue evidence="1">Leaf</tissue>
    </source>
</reference>
<proteinExistence type="predicted"/>
<keyword evidence="2" id="KW-1185">Reference proteome</keyword>
<gene>
    <name evidence="1" type="ORF">IFM89_001097</name>
</gene>